<dbReference type="EMBL" id="JASSZA010000013">
    <property type="protein sequence ID" value="KAK2095280.1"/>
    <property type="molecule type" value="Genomic_DNA"/>
</dbReference>
<organism evidence="2 3">
    <name type="scientific">Saguinus oedipus</name>
    <name type="common">Cotton-top tamarin</name>
    <name type="synonym">Oedipomidas oedipus</name>
    <dbReference type="NCBI Taxonomy" id="9490"/>
    <lineage>
        <taxon>Eukaryota</taxon>
        <taxon>Metazoa</taxon>
        <taxon>Chordata</taxon>
        <taxon>Craniata</taxon>
        <taxon>Vertebrata</taxon>
        <taxon>Euteleostomi</taxon>
        <taxon>Mammalia</taxon>
        <taxon>Eutheria</taxon>
        <taxon>Euarchontoglires</taxon>
        <taxon>Primates</taxon>
        <taxon>Haplorrhini</taxon>
        <taxon>Platyrrhini</taxon>
        <taxon>Cebidae</taxon>
        <taxon>Callitrichinae</taxon>
        <taxon>Saguinus</taxon>
    </lineage>
</organism>
<name>A0ABQ9UEU8_SAGOE</name>
<reference evidence="2 3" key="1">
    <citation type="submission" date="2023-05" db="EMBL/GenBank/DDBJ databases">
        <title>B98-5 Cell Line De Novo Hybrid Assembly: An Optical Mapping Approach.</title>
        <authorList>
            <person name="Kananen K."/>
            <person name="Auerbach J.A."/>
            <person name="Kautto E."/>
            <person name="Blachly J.S."/>
        </authorList>
    </citation>
    <scope>NUCLEOTIDE SEQUENCE [LARGE SCALE GENOMIC DNA]</scope>
    <source>
        <strain evidence="2">B95-8</strain>
        <tissue evidence="2">Cell line</tissue>
    </source>
</reference>
<feature type="compositionally biased region" description="Basic residues" evidence="1">
    <location>
        <begin position="71"/>
        <end position="87"/>
    </location>
</feature>
<dbReference type="Proteomes" id="UP001266305">
    <property type="component" value="Unassembled WGS sequence"/>
</dbReference>
<feature type="compositionally biased region" description="Basic and acidic residues" evidence="1">
    <location>
        <begin position="111"/>
        <end position="123"/>
    </location>
</feature>
<sequence>MLDHLPFQALRAPQSPRAFPTESRGDAATALPKAGERRKPPAVTQTENNQSPRPPRRLTLPEDHPRLANSQRRRKRAFATRVRRAPPRRLPAALGPRRPSHLSDSQPRLQSEPRRGEAGARGT</sequence>
<keyword evidence="3" id="KW-1185">Reference proteome</keyword>
<protein>
    <submittedName>
        <fullName evidence="2">Uncharacterized protein</fullName>
    </submittedName>
</protein>
<evidence type="ECO:0000256" key="1">
    <source>
        <dbReference type="SAM" id="MobiDB-lite"/>
    </source>
</evidence>
<feature type="region of interest" description="Disordered" evidence="1">
    <location>
        <begin position="1"/>
        <end position="123"/>
    </location>
</feature>
<proteinExistence type="predicted"/>
<evidence type="ECO:0000313" key="2">
    <source>
        <dbReference type="EMBL" id="KAK2095280.1"/>
    </source>
</evidence>
<evidence type="ECO:0000313" key="3">
    <source>
        <dbReference type="Proteomes" id="UP001266305"/>
    </source>
</evidence>
<gene>
    <name evidence="2" type="ORF">P7K49_026696</name>
</gene>
<comment type="caution">
    <text evidence="2">The sequence shown here is derived from an EMBL/GenBank/DDBJ whole genome shotgun (WGS) entry which is preliminary data.</text>
</comment>
<accession>A0ABQ9UEU8</accession>